<sequence>MLLPEYDLRSDESRPLAVRPPDDAPSRYEPDGREEPGREDEDPPRELVLVPSRRSDDRP</sequence>
<dbReference type="EMBL" id="CAEZZD010000029">
    <property type="protein sequence ID" value="CAB4743590.1"/>
    <property type="molecule type" value="Genomic_DNA"/>
</dbReference>
<proteinExistence type="predicted"/>
<name>A0A6J6T8Z5_9ZZZZ</name>
<dbReference type="AlphaFoldDB" id="A0A6J6T8Z5"/>
<organism evidence="2">
    <name type="scientific">freshwater metagenome</name>
    <dbReference type="NCBI Taxonomy" id="449393"/>
    <lineage>
        <taxon>unclassified sequences</taxon>
        <taxon>metagenomes</taxon>
        <taxon>ecological metagenomes</taxon>
    </lineage>
</organism>
<feature type="compositionally biased region" description="Basic and acidic residues" evidence="1">
    <location>
        <begin position="1"/>
        <end position="36"/>
    </location>
</feature>
<protein>
    <submittedName>
        <fullName evidence="2">Unannotated protein</fullName>
    </submittedName>
</protein>
<feature type="region of interest" description="Disordered" evidence="1">
    <location>
        <begin position="1"/>
        <end position="59"/>
    </location>
</feature>
<evidence type="ECO:0000313" key="2">
    <source>
        <dbReference type="EMBL" id="CAB4743590.1"/>
    </source>
</evidence>
<reference evidence="2" key="1">
    <citation type="submission" date="2020-05" db="EMBL/GenBank/DDBJ databases">
        <authorList>
            <person name="Chiriac C."/>
            <person name="Salcher M."/>
            <person name="Ghai R."/>
            <person name="Kavagutti S V."/>
        </authorList>
    </citation>
    <scope>NUCLEOTIDE SEQUENCE</scope>
</reference>
<gene>
    <name evidence="2" type="ORF">UFOPK2824_00308</name>
</gene>
<evidence type="ECO:0000256" key="1">
    <source>
        <dbReference type="SAM" id="MobiDB-lite"/>
    </source>
</evidence>
<accession>A0A6J6T8Z5</accession>